<feature type="transmembrane region" description="Helical" evidence="1">
    <location>
        <begin position="109"/>
        <end position="126"/>
    </location>
</feature>
<organism evidence="2 3">
    <name type="scientific">Lacimicrobium alkaliphilum</name>
    <dbReference type="NCBI Taxonomy" id="1526571"/>
    <lineage>
        <taxon>Bacteria</taxon>
        <taxon>Pseudomonadati</taxon>
        <taxon>Pseudomonadota</taxon>
        <taxon>Gammaproteobacteria</taxon>
        <taxon>Alteromonadales</taxon>
        <taxon>Alteromonadaceae</taxon>
        <taxon>Lacimicrobium</taxon>
    </lineage>
</organism>
<reference evidence="2 3" key="1">
    <citation type="submission" date="2015-12" db="EMBL/GenBank/DDBJ databases">
        <title>Complete genome of Lacimicrobium alkaliphilum KCTC 32984.</title>
        <authorList>
            <person name="Kim S.-G."/>
            <person name="Lee Y.-J."/>
        </authorList>
    </citation>
    <scope>NUCLEOTIDE SEQUENCE [LARGE SCALE GENOMIC DNA]</scope>
    <source>
        <strain evidence="2 3">YelD216</strain>
    </source>
</reference>
<dbReference type="AlphaFoldDB" id="A0A0U3AXG5"/>
<keyword evidence="3" id="KW-1185">Reference proteome</keyword>
<evidence type="ECO:0000256" key="1">
    <source>
        <dbReference type="SAM" id="Phobius"/>
    </source>
</evidence>
<dbReference type="InterPro" id="IPR007359">
    <property type="entry name" value="SigmaE_reg_RseC_MucC"/>
</dbReference>
<name>A0A0U3AXG5_9ALTE</name>
<dbReference type="RefSeq" id="WP_062477291.1">
    <property type="nucleotide sequence ID" value="NZ_CP013650.1"/>
</dbReference>
<evidence type="ECO:0000313" key="2">
    <source>
        <dbReference type="EMBL" id="ALS97688.1"/>
    </source>
</evidence>
<dbReference type="PANTHER" id="PTHR35867">
    <property type="entry name" value="PROTEIN RSEC"/>
    <property type="match status" value="1"/>
</dbReference>
<keyword evidence="1" id="KW-0472">Membrane</keyword>
<dbReference type="PIRSF" id="PIRSF004923">
    <property type="entry name" value="RseC"/>
    <property type="match status" value="1"/>
</dbReference>
<dbReference type="PANTHER" id="PTHR35867:SF1">
    <property type="entry name" value="PROTEIN RSEC"/>
    <property type="match status" value="1"/>
</dbReference>
<dbReference type="Proteomes" id="UP000068447">
    <property type="component" value="Chromosome"/>
</dbReference>
<keyword evidence="1" id="KW-0812">Transmembrane</keyword>
<accession>A0A0U3AXG5</accession>
<dbReference type="Pfam" id="PF04246">
    <property type="entry name" value="RseC_MucC"/>
    <property type="match status" value="1"/>
</dbReference>
<keyword evidence="1" id="KW-1133">Transmembrane helix</keyword>
<dbReference type="KEGG" id="lal:AT746_04980"/>
<dbReference type="OrthoDB" id="9795854at2"/>
<gene>
    <name evidence="2" type="ORF">AT746_04980</name>
</gene>
<proteinExistence type="predicted"/>
<evidence type="ECO:0000313" key="3">
    <source>
        <dbReference type="Proteomes" id="UP000068447"/>
    </source>
</evidence>
<dbReference type="STRING" id="1526571.AT746_04980"/>
<protein>
    <submittedName>
        <fullName evidence="2">Uncharacterized protein</fullName>
    </submittedName>
</protein>
<feature type="transmembrane region" description="Helical" evidence="1">
    <location>
        <begin position="73"/>
        <end position="97"/>
    </location>
</feature>
<dbReference type="InterPro" id="IPR026268">
    <property type="entry name" value="RseC"/>
</dbReference>
<dbReference type="EMBL" id="CP013650">
    <property type="protein sequence ID" value="ALS97688.1"/>
    <property type="molecule type" value="Genomic_DNA"/>
</dbReference>
<sequence>MIEELGTIKAVDKDHIWVETMIKTTCGGCVANDHCGTGTVARAFSPKTQTLIFRCSKHAEVGQQVKLGIPEEALLSASALMYLLPLVVLVISALGAQYALPYLDLQSELWVVLFSFAATGLSFVKIRRMLQQDDKQVYQPRLLALLPRKGGAGNIPVSAEERNIPSS</sequence>